<sequence>MIVPKAANLPRMIQYVGLPLLALVVWDVCIVVAYKVLHWEWVGSRNVPLALYGSAIGIIVGFRNNSAYARWWEARGLWGQIVNNSRSFARQVFSTLRPDHIESEHDEDELLTTRHTLIYHQIAYVHALRQQLRGLDPFPEIHGLIPEAEYQSLALQKNVALALQRNMGTIVRNARQRGWIDNLEWQAMDKNLDDLADAQGGTERIKNTPMPKQYDFFPMLFVQIYCILLPIGMVEQLGWFTPLGSTLVGFMFLTLDKIGRDLEDPFDNEIYDVPLTSITRTIEINLRQILGETELPPPVTPERGVLW</sequence>
<keyword evidence="7 9" id="KW-0472">Membrane</keyword>
<keyword evidence="4 9" id="KW-0812">Transmembrane</keyword>
<feature type="transmembrane region" description="Helical" evidence="9">
    <location>
        <begin position="12"/>
        <end position="34"/>
    </location>
</feature>
<feature type="transmembrane region" description="Helical" evidence="9">
    <location>
        <begin position="46"/>
        <end position="62"/>
    </location>
</feature>
<feature type="transmembrane region" description="Helical" evidence="9">
    <location>
        <begin position="214"/>
        <end position="231"/>
    </location>
</feature>
<keyword evidence="11" id="KW-1185">Reference proteome</keyword>
<evidence type="ECO:0000313" key="10">
    <source>
        <dbReference type="EMBL" id="ADW70749.1"/>
    </source>
</evidence>
<comment type="similarity">
    <text evidence="8">Belongs to the anion channel-forming bestrophin (TC 1.A.46) family.</text>
</comment>
<evidence type="ECO:0000256" key="5">
    <source>
        <dbReference type="ARBA" id="ARBA00022989"/>
    </source>
</evidence>
<organism evidence="11">
    <name type="scientific">Granulicella tundricola (strain ATCC BAA-1859 / DSM 23138 / MP5ACTX9)</name>
    <dbReference type="NCBI Taxonomy" id="1198114"/>
    <lineage>
        <taxon>Bacteria</taxon>
        <taxon>Pseudomonadati</taxon>
        <taxon>Acidobacteriota</taxon>
        <taxon>Terriglobia</taxon>
        <taxon>Terriglobales</taxon>
        <taxon>Acidobacteriaceae</taxon>
        <taxon>Granulicella</taxon>
    </lineage>
</organism>
<dbReference type="HOGENOM" id="CLU_029790_4_2_0"/>
<evidence type="ECO:0000256" key="9">
    <source>
        <dbReference type="SAM" id="Phobius"/>
    </source>
</evidence>
<dbReference type="eggNOG" id="COG3781">
    <property type="taxonomic scope" value="Bacteria"/>
</dbReference>
<protein>
    <recommendedName>
        <fullName evidence="12">Bestrophin-like protein</fullName>
    </recommendedName>
</protein>
<dbReference type="EMBL" id="CP002480">
    <property type="protein sequence ID" value="ADW70749.1"/>
    <property type="molecule type" value="Genomic_DNA"/>
</dbReference>
<dbReference type="InterPro" id="IPR044669">
    <property type="entry name" value="YneE/VCCN1/2-like"/>
</dbReference>
<reference evidence="11" key="1">
    <citation type="submission" date="2011-01" db="EMBL/GenBank/DDBJ databases">
        <title>Complete sequence of chromosome of Acidobacterium sp. MP5ACTX9.</title>
        <authorList>
            <consortium name="US DOE Joint Genome Institute"/>
            <person name="Lucas S."/>
            <person name="Copeland A."/>
            <person name="Lapidus A."/>
            <person name="Cheng J.-F."/>
            <person name="Goodwin L."/>
            <person name="Pitluck S."/>
            <person name="Teshima H."/>
            <person name="Detter J.C."/>
            <person name="Han C."/>
            <person name="Tapia R."/>
            <person name="Land M."/>
            <person name="Hauser L."/>
            <person name="Kyrpides N."/>
            <person name="Ivanova N."/>
            <person name="Ovchinnikova G."/>
            <person name="Pagani I."/>
            <person name="Rawat S.R."/>
            <person name="Mannisto M."/>
            <person name="Haggblom M.M."/>
            <person name="Woyke T."/>
        </authorList>
    </citation>
    <scope>NUCLEOTIDE SEQUENCE [LARGE SCALE GENOMIC DNA]</scope>
    <source>
        <strain evidence="11">MP5ACTX9</strain>
    </source>
</reference>
<dbReference type="Proteomes" id="UP000000343">
    <property type="component" value="Chromosome"/>
</dbReference>
<dbReference type="GO" id="GO:0005254">
    <property type="term" value="F:chloride channel activity"/>
    <property type="evidence" value="ECO:0007669"/>
    <property type="project" value="InterPro"/>
</dbReference>
<dbReference type="KEGG" id="acm:AciX9_3749"/>
<dbReference type="Pfam" id="PF25539">
    <property type="entry name" value="Bestrophin_2"/>
    <property type="match status" value="1"/>
</dbReference>
<gene>
    <name evidence="10" type="ordered locus">AciX9_3749</name>
</gene>
<dbReference type="AlphaFoldDB" id="E8WVZ0"/>
<evidence type="ECO:0000313" key="11">
    <source>
        <dbReference type="Proteomes" id="UP000000343"/>
    </source>
</evidence>
<evidence type="ECO:0000256" key="7">
    <source>
        <dbReference type="ARBA" id="ARBA00023136"/>
    </source>
</evidence>
<dbReference type="PANTHER" id="PTHR33281">
    <property type="entry name" value="UPF0187 PROTEIN YNEE"/>
    <property type="match status" value="1"/>
</dbReference>
<feature type="transmembrane region" description="Helical" evidence="9">
    <location>
        <begin position="237"/>
        <end position="255"/>
    </location>
</feature>
<evidence type="ECO:0000256" key="3">
    <source>
        <dbReference type="ARBA" id="ARBA00022475"/>
    </source>
</evidence>
<evidence type="ECO:0000256" key="1">
    <source>
        <dbReference type="ARBA" id="ARBA00004651"/>
    </source>
</evidence>
<dbReference type="GO" id="GO:0005886">
    <property type="term" value="C:plasma membrane"/>
    <property type="evidence" value="ECO:0007669"/>
    <property type="project" value="UniProtKB-SubCell"/>
</dbReference>
<dbReference type="PANTHER" id="PTHR33281:SF19">
    <property type="entry name" value="VOLTAGE-DEPENDENT ANION CHANNEL-FORMING PROTEIN YNEE"/>
    <property type="match status" value="1"/>
</dbReference>
<keyword evidence="5 9" id="KW-1133">Transmembrane helix</keyword>
<evidence type="ECO:0000256" key="4">
    <source>
        <dbReference type="ARBA" id="ARBA00022692"/>
    </source>
</evidence>
<comment type="subcellular location">
    <subcellularLocation>
        <location evidence="1">Cell membrane</location>
        <topology evidence="1">Multi-pass membrane protein</topology>
    </subcellularLocation>
</comment>
<name>E8WVZ0_GRATM</name>
<dbReference type="OrthoDB" id="445589at2"/>
<evidence type="ECO:0000256" key="2">
    <source>
        <dbReference type="ARBA" id="ARBA00022448"/>
    </source>
</evidence>
<accession>E8WVZ0</accession>
<dbReference type="PaxDb" id="1198114-AciX9_3749"/>
<keyword evidence="6" id="KW-0406">Ion transport</keyword>
<proteinExistence type="inferred from homology"/>
<keyword evidence="2" id="KW-0813">Transport</keyword>
<keyword evidence="3" id="KW-1003">Cell membrane</keyword>
<dbReference type="STRING" id="1198114.AciX9_3749"/>
<evidence type="ECO:0000256" key="6">
    <source>
        <dbReference type="ARBA" id="ARBA00023065"/>
    </source>
</evidence>
<evidence type="ECO:0008006" key="12">
    <source>
        <dbReference type="Google" id="ProtNLM"/>
    </source>
</evidence>
<evidence type="ECO:0000256" key="8">
    <source>
        <dbReference type="ARBA" id="ARBA00034708"/>
    </source>
</evidence>